<reference evidence="2" key="1">
    <citation type="submission" date="2021-02" db="EMBL/GenBank/DDBJ databases">
        <authorList>
            <person name="Nowell W R."/>
        </authorList>
    </citation>
    <scope>NUCLEOTIDE SEQUENCE</scope>
</reference>
<organism evidence="2 3">
    <name type="scientific">Didymodactylos carnosus</name>
    <dbReference type="NCBI Taxonomy" id="1234261"/>
    <lineage>
        <taxon>Eukaryota</taxon>
        <taxon>Metazoa</taxon>
        <taxon>Spiralia</taxon>
        <taxon>Gnathifera</taxon>
        <taxon>Rotifera</taxon>
        <taxon>Eurotatoria</taxon>
        <taxon>Bdelloidea</taxon>
        <taxon>Philodinida</taxon>
        <taxon>Philodinidae</taxon>
        <taxon>Didymodactylos</taxon>
    </lineage>
</organism>
<evidence type="ECO:0000313" key="2">
    <source>
        <dbReference type="EMBL" id="CAF4548224.1"/>
    </source>
</evidence>
<dbReference type="Proteomes" id="UP000677228">
    <property type="component" value="Unassembled WGS sequence"/>
</dbReference>
<dbReference type="EMBL" id="CAJNOK010075122">
    <property type="protein sequence ID" value="CAF1672266.1"/>
    <property type="molecule type" value="Genomic_DNA"/>
</dbReference>
<comment type="caution">
    <text evidence="2">The sequence shown here is derived from an EMBL/GenBank/DDBJ whole genome shotgun (WGS) entry which is preliminary data.</text>
</comment>
<proteinExistence type="predicted"/>
<dbReference type="EMBL" id="CAJOBA010109297">
    <property type="protein sequence ID" value="CAF4548224.1"/>
    <property type="molecule type" value="Genomic_DNA"/>
</dbReference>
<evidence type="ECO:0000313" key="1">
    <source>
        <dbReference type="EMBL" id="CAF1672266.1"/>
    </source>
</evidence>
<name>A0A8S2YC69_9BILA</name>
<gene>
    <name evidence="1" type="ORF">OVA965_LOCUS45768</name>
    <name evidence="2" type="ORF">TMI583_LOCUS49573</name>
</gene>
<accession>A0A8S2YC69</accession>
<dbReference type="Proteomes" id="UP000682733">
    <property type="component" value="Unassembled WGS sequence"/>
</dbReference>
<evidence type="ECO:0000313" key="3">
    <source>
        <dbReference type="Proteomes" id="UP000682733"/>
    </source>
</evidence>
<sequence>MNNPYAKKFLKSRRGNDEEEVYVLLMFPKEKNYSILTKKKCPVIDENNMIHIKQHNKLYTGFIMFEGKLPEVENV</sequence>
<dbReference type="AlphaFoldDB" id="A0A8S2YC69"/>
<feature type="non-terminal residue" evidence="2">
    <location>
        <position position="1"/>
    </location>
</feature>
<protein>
    <submittedName>
        <fullName evidence="2">Uncharacterized protein</fullName>
    </submittedName>
</protein>